<dbReference type="InterPro" id="IPR027417">
    <property type="entry name" value="P-loop_NTPase"/>
</dbReference>
<dbReference type="Proteomes" id="UP000492821">
    <property type="component" value="Unassembled WGS sequence"/>
</dbReference>
<dbReference type="GO" id="GO:0016887">
    <property type="term" value="F:ATP hydrolysis activity"/>
    <property type="evidence" value="ECO:0007669"/>
    <property type="project" value="InterPro"/>
</dbReference>
<proteinExistence type="inferred from homology"/>
<dbReference type="SUPFAM" id="SSF52540">
    <property type="entry name" value="P-loop containing nucleoside triphosphate hydrolases"/>
    <property type="match status" value="1"/>
</dbReference>
<dbReference type="AlphaFoldDB" id="A0A7E4VAB5"/>
<comment type="subcellular location">
    <subcellularLocation>
        <location evidence="1">Membrane</location>
        <topology evidence="1">Multi-pass membrane protein</topology>
    </subcellularLocation>
</comment>
<dbReference type="PROSITE" id="PS50893">
    <property type="entry name" value="ABC_TRANSPORTER_2"/>
    <property type="match status" value="1"/>
</dbReference>
<sequence length="639" mass="71681">MFDSASDDALIPTGESPPLDPFASPIKSMKGDDIERAMSNVTVMPTMQLTWSGICASPLKSSQAAPKLSIVNDVAESIGIRNGIVAESQKMDRTYILKDCFGIAQPGEVMAMMGSSGAGKTTLMNVLTQRNLDTVSTSGNVRINGVDVDRNTLRKMAAYVQQDDLFIGTMTVEEHLSFTALMRMGRHYSQKERDRRVRMVMSELNLVKCKDALIGNHRCGIKGISGGERKRLAFASEIMTSPPLLFCDEPTSGLDSYMAKQTIQVLKRLATIKNMTIIVTIHQPSSSIFALFDRIYFLAEGRTAFNGTIREAVEFWKQIGDPVPEKYNPADHFISSLAIKQGEAQANRQWANKVCDKFLASDVGRYANEVAYGSSSDSDDLADCVWKNNKRLKEKAMQQYKATWCQQFNGLFRRSLLGNLRNPVVLQVRIFQTICIAILISMVYYGTEVSQKTVMNINGDLFQVVVNMNFMFQFTTVHMFCDELPTFLREHQGNLYRVTPYFLAKNLAEAIQYVVYPTIFASIVYWFCGFVQDFVAFLIFTLVCILITKVGISISYMFSCICGNVNVAVAVMPVIVVPLMAFGGFYINVDTLPWYFAPLRYLSYFAFGYEALAVNEWSRRPYIPGCDNRNKTSCYRNGA</sequence>
<feature type="transmembrane region" description="Helical" evidence="10">
    <location>
        <begin position="510"/>
        <end position="528"/>
    </location>
</feature>
<dbReference type="InterPro" id="IPR017871">
    <property type="entry name" value="ABC_transporter-like_CS"/>
</dbReference>
<accession>A0A7E4VAB5</accession>
<evidence type="ECO:0000256" key="8">
    <source>
        <dbReference type="ARBA" id="ARBA00023136"/>
    </source>
</evidence>
<organism evidence="12 13">
    <name type="scientific">Panagrellus redivivus</name>
    <name type="common">Microworm</name>
    <dbReference type="NCBI Taxonomy" id="6233"/>
    <lineage>
        <taxon>Eukaryota</taxon>
        <taxon>Metazoa</taxon>
        <taxon>Ecdysozoa</taxon>
        <taxon>Nematoda</taxon>
        <taxon>Chromadorea</taxon>
        <taxon>Rhabditida</taxon>
        <taxon>Tylenchina</taxon>
        <taxon>Panagrolaimomorpha</taxon>
        <taxon>Panagrolaimoidea</taxon>
        <taxon>Panagrolaimidae</taxon>
        <taxon>Panagrellus</taxon>
    </lineage>
</organism>
<dbReference type="InterPro" id="IPR043926">
    <property type="entry name" value="ABCG_dom"/>
</dbReference>
<feature type="transmembrane region" description="Helical" evidence="10">
    <location>
        <begin position="424"/>
        <end position="445"/>
    </location>
</feature>
<dbReference type="CDD" id="cd03213">
    <property type="entry name" value="ABCG_EPDR"/>
    <property type="match status" value="1"/>
</dbReference>
<evidence type="ECO:0000256" key="6">
    <source>
        <dbReference type="ARBA" id="ARBA00022840"/>
    </source>
</evidence>
<dbReference type="WBParaSite" id="Pan_g18408.t1">
    <property type="protein sequence ID" value="Pan_g18408.t1"/>
    <property type="gene ID" value="Pan_g18408"/>
</dbReference>
<keyword evidence="4 10" id="KW-0812">Transmembrane</keyword>
<dbReference type="SMART" id="SM00382">
    <property type="entry name" value="AAA"/>
    <property type="match status" value="1"/>
</dbReference>
<comment type="similarity">
    <text evidence="2">Belongs to the ABC transporter superfamily. ABCG family. Eye pigment precursor importer (TC 3.A.1.204) subfamily.</text>
</comment>
<feature type="transmembrane region" description="Helical" evidence="10">
    <location>
        <begin position="565"/>
        <end position="587"/>
    </location>
</feature>
<dbReference type="Gene3D" id="3.40.50.300">
    <property type="entry name" value="P-loop containing nucleotide triphosphate hydrolases"/>
    <property type="match status" value="1"/>
</dbReference>
<dbReference type="Pfam" id="PF00005">
    <property type="entry name" value="ABC_tran"/>
    <property type="match status" value="1"/>
</dbReference>
<feature type="region of interest" description="Disordered" evidence="9">
    <location>
        <begin position="1"/>
        <end position="24"/>
    </location>
</feature>
<evidence type="ECO:0000313" key="13">
    <source>
        <dbReference type="WBParaSite" id="Pan_g18408.t1"/>
    </source>
</evidence>
<dbReference type="PANTHER" id="PTHR48041">
    <property type="entry name" value="ABC TRANSPORTER G FAMILY MEMBER 28"/>
    <property type="match status" value="1"/>
</dbReference>
<keyword evidence="5" id="KW-0547">Nucleotide-binding</keyword>
<evidence type="ECO:0000256" key="7">
    <source>
        <dbReference type="ARBA" id="ARBA00022989"/>
    </source>
</evidence>
<evidence type="ECO:0000256" key="2">
    <source>
        <dbReference type="ARBA" id="ARBA00005814"/>
    </source>
</evidence>
<dbReference type="InterPro" id="IPR013525">
    <property type="entry name" value="ABC2_TM"/>
</dbReference>
<evidence type="ECO:0000313" key="12">
    <source>
        <dbReference type="Proteomes" id="UP000492821"/>
    </source>
</evidence>
<evidence type="ECO:0000256" key="10">
    <source>
        <dbReference type="SAM" id="Phobius"/>
    </source>
</evidence>
<dbReference type="InterPro" id="IPR003593">
    <property type="entry name" value="AAA+_ATPase"/>
</dbReference>
<protein>
    <submittedName>
        <fullName evidence="13">ABC transporter domain-containing protein</fullName>
    </submittedName>
</protein>
<keyword evidence="12" id="KW-1185">Reference proteome</keyword>
<feature type="domain" description="ABC transporter" evidence="11">
    <location>
        <begin position="80"/>
        <end position="325"/>
    </location>
</feature>
<dbReference type="InterPro" id="IPR003439">
    <property type="entry name" value="ABC_transporter-like_ATP-bd"/>
</dbReference>
<evidence type="ECO:0000256" key="5">
    <source>
        <dbReference type="ARBA" id="ARBA00022741"/>
    </source>
</evidence>
<keyword evidence="7 10" id="KW-1133">Transmembrane helix</keyword>
<dbReference type="Pfam" id="PF01061">
    <property type="entry name" value="ABC2_membrane"/>
    <property type="match status" value="1"/>
</dbReference>
<feature type="transmembrane region" description="Helical" evidence="10">
    <location>
        <begin position="534"/>
        <end position="558"/>
    </location>
</feature>
<name>A0A7E4VAB5_PANRE</name>
<evidence type="ECO:0000256" key="3">
    <source>
        <dbReference type="ARBA" id="ARBA00022448"/>
    </source>
</evidence>
<keyword evidence="8 10" id="KW-0472">Membrane</keyword>
<dbReference type="GO" id="GO:0005524">
    <property type="term" value="F:ATP binding"/>
    <property type="evidence" value="ECO:0007669"/>
    <property type="project" value="UniProtKB-KW"/>
</dbReference>
<dbReference type="PROSITE" id="PS00211">
    <property type="entry name" value="ABC_TRANSPORTER_1"/>
    <property type="match status" value="1"/>
</dbReference>
<evidence type="ECO:0000256" key="1">
    <source>
        <dbReference type="ARBA" id="ARBA00004141"/>
    </source>
</evidence>
<keyword evidence="3" id="KW-0813">Transport</keyword>
<evidence type="ECO:0000259" key="11">
    <source>
        <dbReference type="PROSITE" id="PS50893"/>
    </source>
</evidence>
<dbReference type="PANTHER" id="PTHR48041:SF139">
    <property type="entry name" value="PROTEIN SCARLET"/>
    <property type="match status" value="1"/>
</dbReference>
<reference evidence="12" key="1">
    <citation type="journal article" date="2013" name="Genetics">
        <title>The draft genome and transcriptome of Panagrellus redivivus are shaped by the harsh demands of a free-living lifestyle.</title>
        <authorList>
            <person name="Srinivasan J."/>
            <person name="Dillman A.R."/>
            <person name="Macchietto M.G."/>
            <person name="Heikkinen L."/>
            <person name="Lakso M."/>
            <person name="Fracchia K.M."/>
            <person name="Antoshechkin I."/>
            <person name="Mortazavi A."/>
            <person name="Wong G."/>
            <person name="Sternberg P.W."/>
        </authorList>
    </citation>
    <scope>NUCLEOTIDE SEQUENCE [LARGE SCALE GENOMIC DNA]</scope>
    <source>
        <strain evidence="12">MT8872</strain>
    </source>
</reference>
<keyword evidence="6" id="KW-0067">ATP-binding</keyword>
<evidence type="ECO:0000256" key="9">
    <source>
        <dbReference type="SAM" id="MobiDB-lite"/>
    </source>
</evidence>
<reference evidence="13" key="2">
    <citation type="submission" date="2020-10" db="UniProtKB">
        <authorList>
            <consortium name="WormBaseParasite"/>
        </authorList>
    </citation>
    <scope>IDENTIFICATION</scope>
</reference>
<dbReference type="GO" id="GO:0005886">
    <property type="term" value="C:plasma membrane"/>
    <property type="evidence" value="ECO:0007669"/>
    <property type="project" value="TreeGrafter"/>
</dbReference>
<dbReference type="Pfam" id="PF19055">
    <property type="entry name" value="ABC2_membrane_7"/>
    <property type="match status" value="1"/>
</dbReference>
<evidence type="ECO:0000256" key="4">
    <source>
        <dbReference type="ARBA" id="ARBA00022692"/>
    </source>
</evidence>
<dbReference type="InterPro" id="IPR050352">
    <property type="entry name" value="ABCG_transporters"/>
</dbReference>
<dbReference type="GO" id="GO:0140359">
    <property type="term" value="F:ABC-type transporter activity"/>
    <property type="evidence" value="ECO:0007669"/>
    <property type="project" value="InterPro"/>
</dbReference>